<comment type="caution">
    <text evidence="6">The sequence shown here is derived from an EMBL/GenBank/DDBJ whole genome shotgun (WGS) entry which is preliminary data.</text>
</comment>
<dbReference type="InterPro" id="IPR035758">
    <property type="entry name" value="NoxO1_SH3_2"/>
</dbReference>
<dbReference type="Gene3D" id="2.30.30.40">
    <property type="entry name" value="SH3 Domains"/>
    <property type="match status" value="2"/>
</dbReference>
<feature type="compositionally biased region" description="Basic and acidic residues" evidence="3">
    <location>
        <begin position="379"/>
        <end position="389"/>
    </location>
</feature>
<feature type="compositionally biased region" description="Low complexity" evidence="3">
    <location>
        <begin position="390"/>
        <end position="404"/>
    </location>
</feature>
<evidence type="ECO:0000313" key="7">
    <source>
        <dbReference type="Proteomes" id="UP000324632"/>
    </source>
</evidence>
<evidence type="ECO:0000313" key="6">
    <source>
        <dbReference type="EMBL" id="KAA0725297.1"/>
    </source>
</evidence>
<dbReference type="PROSITE" id="PS50002">
    <property type="entry name" value="SH3"/>
    <property type="match status" value="2"/>
</dbReference>
<dbReference type="Gene3D" id="3.30.1520.10">
    <property type="entry name" value="Phox-like domain"/>
    <property type="match status" value="1"/>
</dbReference>
<keyword evidence="7" id="KW-1185">Reference proteome</keyword>
<evidence type="ECO:0000259" key="5">
    <source>
        <dbReference type="PROSITE" id="PS50195"/>
    </source>
</evidence>
<dbReference type="PANTHER" id="PTHR15706">
    <property type="entry name" value="SH3 MULTIPLE DOMAIN"/>
    <property type="match status" value="1"/>
</dbReference>
<dbReference type="Pfam" id="PF07653">
    <property type="entry name" value="SH3_2"/>
    <property type="match status" value="1"/>
</dbReference>
<dbReference type="SUPFAM" id="SSF64268">
    <property type="entry name" value="PX domain"/>
    <property type="match status" value="1"/>
</dbReference>
<name>A0A5A9PZP8_9TELE</name>
<dbReference type="SMART" id="SM00312">
    <property type="entry name" value="PX"/>
    <property type="match status" value="1"/>
</dbReference>
<feature type="domain" description="SH3" evidence="4">
    <location>
        <begin position="240"/>
        <end position="299"/>
    </location>
</feature>
<dbReference type="PANTHER" id="PTHR15706:SF10">
    <property type="entry name" value="NADPH OXIDASE ORGANIZER 1"/>
    <property type="match status" value="1"/>
</dbReference>
<keyword evidence="1 2" id="KW-0728">SH3 domain</keyword>
<dbReference type="InterPro" id="IPR051228">
    <property type="entry name" value="NADPH_Oxidase/PX-Domain"/>
</dbReference>
<protein>
    <submittedName>
        <fullName evidence="6">NADPH oxidase organizer 1</fullName>
    </submittedName>
</protein>
<dbReference type="AlphaFoldDB" id="A0A5A9PZP8"/>
<dbReference type="PROSITE" id="PS50195">
    <property type="entry name" value="PX"/>
    <property type="match status" value="1"/>
</dbReference>
<dbReference type="SMART" id="SM00326">
    <property type="entry name" value="SH3"/>
    <property type="match status" value="2"/>
</dbReference>
<dbReference type="Pfam" id="PF00787">
    <property type="entry name" value="PX"/>
    <property type="match status" value="1"/>
</dbReference>
<feature type="compositionally biased region" description="Low complexity" evidence="3">
    <location>
        <begin position="361"/>
        <end position="375"/>
    </location>
</feature>
<dbReference type="InterPro" id="IPR001683">
    <property type="entry name" value="PX_dom"/>
</dbReference>
<proteinExistence type="predicted"/>
<feature type="domain" description="PX" evidence="5">
    <location>
        <begin position="1"/>
        <end position="128"/>
    </location>
</feature>
<dbReference type="EMBL" id="SOYY01000001">
    <property type="protein sequence ID" value="KAA0725297.1"/>
    <property type="molecule type" value="Genomic_DNA"/>
</dbReference>
<evidence type="ECO:0000256" key="3">
    <source>
        <dbReference type="SAM" id="MobiDB-lite"/>
    </source>
</evidence>
<dbReference type="InterPro" id="IPR001452">
    <property type="entry name" value="SH3_domain"/>
</dbReference>
<accession>A0A5A9PZP8</accession>
<dbReference type="FunFam" id="2.30.30.40:FF:000233">
    <property type="entry name" value="NADPH oxidase organizer 1"/>
    <property type="match status" value="1"/>
</dbReference>
<evidence type="ECO:0000259" key="4">
    <source>
        <dbReference type="PROSITE" id="PS50002"/>
    </source>
</evidence>
<dbReference type="InterPro" id="IPR036871">
    <property type="entry name" value="PX_dom_sf"/>
</dbReference>
<organism evidence="6 7">
    <name type="scientific">Triplophysa tibetana</name>
    <dbReference type="NCBI Taxonomy" id="1572043"/>
    <lineage>
        <taxon>Eukaryota</taxon>
        <taxon>Metazoa</taxon>
        <taxon>Chordata</taxon>
        <taxon>Craniata</taxon>
        <taxon>Vertebrata</taxon>
        <taxon>Euteleostomi</taxon>
        <taxon>Actinopterygii</taxon>
        <taxon>Neopterygii</taxon>
        <taxon>Teleostei</taxon>
        <taxon>Ostariophysi</taxon>
        <taxon>Cypriniformes</taxon>
        <taxon>Nemacheilidae</taxon>
        <taxon>Triplophysa</taxon>
    </lineage>
</organism>
<dbReference type="CDD" id="cd12024">
    <property type="entry name" value="SH3_NoxO1_2"/>
    <property type="match status" value="1"/>
</dbReference>
<reference evidence="6 7" key="1">
    <citation type="journal article" date="2019" name="Mol. Ecol. Resour.">
        <title>Chromosome-level genome assembly of Triplophysa tibetana, a fish adapted to the harsh high-altitude environment of the Tibetan Plateau.</title>
        <authorList>
            <person name="Yang X."/>
            <person name="Liu H."/>
            <person name="Ma Z."/>
            <person name="Zou Y."/>
            <person name="Zou M."/>
            <person name="Mao Y."/>
            <person name="Li X."/>
            <person name="Wang H."/>
            <person name="Chen T."/>
            <person name="Wang W."/>
            <person name="Yang R."/>
        </authorList>
    </citation>
    <scope>NUCLEOTIDE SEQUENCE [LARGE SCALE GENOMIC DNA]</scope>
    <source>
        <strain evidence="6">TTIB1903HZAU</strain>
        <tissue evidence="6">Muscle</tissue>
    </source>
</reference>
<evidence type="ECO:0000256" key="1">
    <source>
        <dbReference type="ARBA" id="ARBA00022443"/>
    </source>
</evidence>
<evidence type="ECO:0000256" key="2">
    <source>
        <dbReference type="PROSITE-ProRule" id="PRU00192"/>
    </source>
</evidence>
<dbReference type="GO" id="GO:0016176">
    <property type="term" value="F:superoxide-generating NADPH oxidase activator activity"/>
    <property type="evidence" value="ECO:0007669"/>
    <property type="project" value="TreeGrafter"/>
</dbReference>
<sequence>MSEPRFPIDVRVIGVMQKEKSKVYMTSVLWSDNSEVTVYRSLRDFKTLHKQLKKNFPADNTLTLRKKDRVLPRFGARNVKRFPSKGLSKSVDRLKSLEKYCSSLLQCESTVSHSAEVVRFFLPNEQELQPEFTQNSVMILQSDFIPSAKGGADMQKRLSFGNVTQPFVSKTYRCVAPYETKDTKNKPFKVAVDKRLDVLIKDQAGWWLVENEDKRLAWFPAPYLELCDEEEDEDEFDPTCDVSLYCATRSYTSKKEDELCLSIGTVVEVLQMSDNGWWLVRYNRKAGYVPSMYLKPYISPTFSFHALQRKLRSSTINLSTPAFIHKSYSLEVLSESVPDQREVSGSLKSIFSDDGTDFSFSSSDTDSINQSVSSSDGDESLRQPSKDDSGISSGQSSPSISESSHPMKAAMVPRVPPRPQTQEILNRCTTYTRKAALKTSARLFPQGAGLVN</sequence>
<dbReference type="FunFam" id="3.30.1520.10:FF:000040">
    <property type="entry name" value="NADPH oxidase organizer 1"/>
    <property type="match status" value="1"/>
</dbReference>
<gene>
    <name evidence="6" type="ORF">E1301_Tti006009</name>
</gene>
<dbReference type="Proteomes" id="UP000324632">
    <property type="component" value="Chromosome 1"/>
</dbReference>
<dbReference type="FunFam" id="2.30.30.40:FF:000219">
    <property type="entry name" value="NADPH oxidase organizer 1"/>
    <property type="match status" value="1"/>
</dbReference>
<dbReference type="GO" id="GO:0005737">
    <property type="term" value="C:cytoplasm"/>
    <property type="evidence" value="ECO:0007669"/>
    <property type="project" value="TreeGrafter"/>
</dbReference>
<dbReference type="InterPro" id="IPR036028">
    <property type="entry name" value="SH3-like_dom_sf"/>
</dbReference>
<feature type="region of interest" description="Disordered" evidence="3">
    <location>
        <begin position="361"/>
        <end position="422"/>
    </location>
</feature>
<dbReference type="GO" id="GO:0042554">
    <property type="term" value="P:superoxide anion generation"/>
    <property type="evidence" value="ECO:0007669"/>
    <property type="project" value="TreeGrafter"/>
</dbReference>
<dbReference type="GO" id="GO:0035091">
    <property type="term" value="F:phosphatidylinositol binding"/>
    <property type="evidence" value="ECO:0007669"/>
    <property type="project" value="InterPro"/>
</dbReference>
<feature type="domain" description="SH3" evidence="4">
    <location>
        <begin position="167"/>
        <end position="229"/>
    </location>
</feature>
<dbReference type="SUPFAM" id="SSF50044">
    <property type="entry name" value="SH3-domain"/>
    <property type="match status" value="2"/>
</dbReference>